<dbReference type="EMBL" id="KN819201">
    <property type="protein sequence ID" value="KIL53855.1"/>
    <property type="molecule type" value="Genomic_DNA"/>
</dbReference>
<sequence length="110" mass="12017">MPPRSHTHAAAAFSPRKTRSGRKQTNSVLSDLSVKAPKKRREADAEQEEETETTEKRNTGNDGPKPPKGKQQRKTSAVKANEDAEASARASNTMNMTRNADIPPCHPLPS</sequence>
<dbReference type="Proteomes" id="UP000054549">
    <property type="component" value="Unassembled WGS sequence"/>
</dbReference>
<gene>
    <name evidence="2" type="ORF">M378DRAFT_182724</name>
</gene>
<reference evidence="2 3" key="1">
    <citation type="submission" date="2014-04" db="EMBL/GenBank/DDBJ databases">
        <title>Evolutionary Origins and Diversification of the Mycorrhizal Mutualists.</title>
        <authorList>
            <consortium name="DOE Joint Genome Institute"/>
            <consortium name="Mycorrhizal Genomics Consortium"/>
            <person name="Kohler A."/>
            <person name="Kuo A."/>
            <person name="Nagy L.G."/>
            <person name="Floudas D."/>
            <person name="Copeland A."/>
            <person name="Barry K.W."/>
            <person name="Cichocki N."/>
            <person name="Veneault-Fourrey C."/>
            <person name="LaButti K."/>
            <person name="Lindquist E.A."/>
            <person name="Lipzen A."/>
            <person name="Lundell T."/>
            <person name="Morin E."/>
            <person name="Murat C."/>
            <person name="Riley R."/>
            <person name="Ohm R."/>
            <person name="Sun H."/>
            <person name="Tunlid A."/>
            <person name="Henrissat B."/>
            <person name="Grigoriev I.V."/>
            <person name="Hibbett D.S."/>
            <person name="Martin F."/>
        </authorList>
    </citation>
    <scope>NUCLEOTIDE SEQUENCE [LARGE SCALE GENOMIC DNA]</scope>
    <source>
        <strain evidence="2 3">Koide BX008</strain>
    </source>
</reference>
<keyword evidence="3" id="KW-1185">Reference proteome</keyword>
<proteinExistence type="predicted"/>
<feature type="compositionally biased region" description="Polar residues" evidence="1">
    <location>
        <begin position="89"/>
        <end position="98"/>
    </location>
</feature>
<evidence type="ECO:0000313" key="2">
    <source>
        <dbReference type="EMBL" id="KIL53855.1"/>
    </source>
</evidence>
<feature type="region of interest" description="Disordered" evidence="1">
    <location>
        <begin position="1"/>
        <end position="110"/>
    </location>
</feature>
<accession>A0A0C2RUE3</accession>
<evidence type="ECO:0000313" key="3">
    <source>
        <dbReference type="Proteomes" id="UP000054549"/>
    </source>
</evidence>
<dbReference type="HOGENOM" id="CLU_2170441_0_0_1"/>
<organism evidence="2 3">
    <name type="scientific">Amanita muscaria (strain Koide BX008)</name>
    <dbReference type="NCBI Taxonomy" id="946122"/>
    <lineage>
        <taxon>Eukaryota</taxon>
        <taxon>Fungi</taxon>
        <taxon>Dikarya</taxon>
        <taxon>Basidiomycota</taxon>
        <taxon>Agaricomycotina</taxon>
        <taxon>Agaricomycetes</taxon>
        <taxon>Agaricomycetidae</taxon>
        <taxon>Agaricales</taxon>
        <taxon>Pluteineae</taxon>
        <taxon>Amanitaceae</taxon>
        <taxon>Amanita</taxon>
    </lineage>
</organism>
<dbReference type="InParanoid" id="A0A0C2RUE3"/>
<name>A0A0C2RUE3_AMAMK</name>
<evidence type="ECO:0000256" key="1">
    <source>
        <dbReference type="SAM" id="MobiDB-lite"/>
    </source>
</evidence>
<dbReference type="AlphaFoldDB" id="A0A0C2RUE3"/>
<protein>
    <submittedName>
        <fullName evidence="2">Uncharacterized protein</fullName>
    </submittedName>
</protein>